<dbReference type="PANTHER" id="PTHR12722:SF0">
    <property type="entry name" value="PROTEIN FAM50A"/>
    <property type="match status" value="1"/>
</dbReference>
<name>A0AAE0WUE7_9PEZI</name>
<dbReference type="Pfam" id="PF04921">
    <property type="entry name" value="XAP5"/>
    <property type="match status" value="1"/>
</dbReference>
<dbReference type="EMBL" id="JAUTXT010000005">
    <property type="protein sequence ID" value="KAK3678111.1"/>
    <property type="molecule type" value="Genomic_DNA"/>
</dbReference>
<evidence type="ECO:0000256" key="1">
    <source>
        <dbReference type="SAM" id="MobiDB-lite"/>
    </source>
</evidence>
<feature type="domain" description="FAM50A/XAP5 C-terminal" evidence="2">
    <location>
        <begin position="179"/>
        <end position="373"/>
    </location>
</feature>
<evidence type="ECO:0000313" key="3">
    <source>
        <dbReference type="EMBL" id="KAK3678111.1"/>
    </source>
</evidence>
<feature type="compositionally biased region" description="Low complexity" evidence="1">
    <location>
        <begin position="106"/>
        <end position="117"/>
    </location>
</feature>
<dbReference type="AlphaFoldDB" id="A0AAE0WUE7"/>
<feature type="region of interest" description="Disordered" evidence="1">
    <location>
        <begin position="1"/>
        <end position="36"/>
    </location>
</feature>
<protein>
    <recommendedName>
        <fullName evidence="2">FAM50A/XAP5 C-terminal domain-containing protein</fullName>
    </recommendedName>
</protein>
<dbReference type="GO" id="GO:0006325">
    <property type="term" value="P:chromatin organization"/>
    <property type="evidence" value="ECO:0007669"/>
    <property type="project" value="TreeGrafter"/>
</dbReference>
<accession>A0AAE0WUE7</accession>
<dbReference type="InterPro" id="IPR048337">
    <property type="entry name" value="FAM50A/XAP5_C"/>
</dbReference>
<evidence type="ECO:0000313" key="4">
    <source>
        <dbReference type="Proteomes" id="UP001274830"/>
    </source>
</evidence>
<sequence>MADTPSGPPSGSSTPTNARFTSQGHTTEDALKEQTYGLVHLSDFRKRRAEARELSGGITPATSGAATPDGREPVDKPAFKKRKKGVKKGGLSFGDEEEEDQEIPKTTATATSAATTTDPTQDGDEPADSTTVLKKRLKPNGSLAFAPKAVTKSALQRENVLKEALRKEYVINQEAVKQTEFLLPFTFFDGKSSPGGVCRMKKGDQIWLFLERARKVGADMYTEKGDRSKKDWARISVDDLMVVRGDIIVPPHQDFHYFILNKTVGYDKNPLFAYSSEPTATTPKELLPTSKAASTPTTPQAETPPADLPTHLSTAATRKAAAALITPDAELEGYQHDPSATKVVDRRWYERNKHIYPASLWEDFDATRDYASGVRKDAEGNALFYSRR</sequence>
<keyword evidence="4" id="KW-1185">Reference proteome</keyword>
<dbReference type="Proteomes" id="UP001274830">
    <property type="component" value="Unassembled WGS sequence"/>
</dbReference>
<feature type="compositionally biased region" description="Basic and acidic residues" evidence="1">
    <location>
        <begin position="69"/>
        <end position="78"/>
    </location>
</feature>
<evidence type="ECO:0000259" key="2">
    <source>
        <dbReference type="Pfam" id="PF04921"/>
    </source>
</evidence>
<feature type="region of interest" description="Disordered" evidence="1">
    <location>
        <begin position="50"/>
        <end position="128"/>
    </location>
</feature>
<proteinExistence type="predicted"/>
<dbReference type="InterPro" id="IPR007005">
    <property type="entry name" value="XAP5"/>
</dbReference>
<feature type="compositionally biased region" description="Low complexity" evidence="1">
    <location>
        <begin position="288"/>
        <end position="305"/>
    </location>
</feature>
<reference evidence="3" key="1">
    <citation type="submission" date="2023-07" db="EMBL/GenBank/DDBJ databases">
        <title>Black Yeasts Isolated from many extreme environments.</title>
        <authorList>
            <person name="Coleine C."/>
            <person name="Stajich J.E."/>
            <person name="Selbmann L."/>
        </authorList>
    </citation>
    <scope>NUCLEOTIDE SEQUENCE</scope>
    <source>
        <strain evidence="3">CCFEE 5485</strain>
    </source>
</reference>
<feature type="region of interest" description="Disordered" evidence="1">
    <location>
        <begin position="277"/>
        <end position="307"/>
    </location>
</feature>
<comment type="caution">
    <text evidence="3">The sequence shown here is derived from an EMBL/GenBank/DDBJ whole genome shotgun (WGS) entry which is preliminary data.</text>
</comment>
<dbReference type="PANTHER" id="PTHR12722">
    <property type="entry name" value="XAP-5 PROTEIN-RELATED"/>
    <property type="match status" value="1"/>
</dbReference>
<organism evidence="3 4">
    <name type="scientific">Recurvomyces mirabilis</name>
    <dbReference type="NCBI Taxonomy" id="574656"/>
    <lineage>
        <taxon>Eukaryota</taxon>
        <taxon>Fungi</taxon>
        <taxon>Dikarya</taxon>
        <taxon>Ascomycota</taxon>
        <taxon>Pezizomycotina</taxon>
        <taxon>Dothideomycetes</taxon>
        <taxon>Dothideomycetidae</taxon>
        <taxon>Mycosphaerellales</taxon>
        <taxon>Teratosphaeriaceae</taxon>
        <taxon>Recurvomyces</taxon>
    </lineage>
</organism>
<gene>
    <name evidence="3" type="ORF">LTR78_002206</name>
</gene>
<dbReference type="GO" id="GO:0005634">
    <property type="term" value="C:nucleus"/>
    <property type="evidence" value="ECO:0007669"/>
    <property type="project" value="InterPro"/>
</dbReference>